<comment type="caution">
    <text evidence="3">The sequence shown here is derived from an EMBL/GenBank/DDBJ whole genome shotgun (WGS) entry which is preliminary data.</text>
</comment>
<name>A0ABT2NL51_9RHOB</name>
<dbReference type="Proteomes" id="UP001205601">
    <property type="component" value="Unassembled WGS sequence"/>
</dbReference>
<proteinExistence type="predicted"/>
<dbReference type="CDD" id="cd00592">
    <property type="entry name" value="HTH_MerR-like"/>
    <property type="match status" value="1"/>
</dbReference>
<dbReference type="Pfam" id="PF13411">
    <property type="entry name" value="MerR_1"/>
    <property type="match status" value="1"/>
</dbReference>
<dbReference type="InterPro" id="IPR009061">
    <property type="entry name" value="DNA-bd_dom_put_sf"/>
</dbReference>
<evidence type="ECO:0000256" key="1">
    <source>
        <dbReference type="ARBA" id="ARBA00023125"/>
    </source>
</evidence>
<dbReference type="PANTHER" id="PTHR30204">
    <property type="entry name" value="REDOX-CYCLING DRUG-SENSING TRANSCRIPTIONAL ACTIVATOR SOXR"/>
    <property type="match status" value="1"/>
</dbReference>
<dbReference type="PROSITE" id="PS50937">
    <property type="entry name" value="HTH_MERR_2"/>
    <property type="match status" value="1"/>
</dbReference>
<evidence type="ECO:0000313" key="4">
    <source>
        <dbReference type="Proteomes" id="UP001205601"/>
    </source>
</evidence>
<dbReference type="EMBL" id="JAOCQF010000001">
    <property type="protein sequence ID" value="MCT8328279.1"/>
    <property type="molecule type" value="Genomic_DNA"/>
</dbReference>
<dbReference type="InterPro" id="IPR047057">
    <property type="entry name" value="MerR_fam"/>
</dbReference>
<organism evidence="3 4">
    <name type="scientific">Albidovulum sediminis</name>
    <dbReference type="NCBI Taxonomy" id="3066345"/>
    <lineage>
        <taxon>Bacteria</taxon>
        <taxon>Pseudomonadati</taxon>
        <taxon>Pseudomonadota</taxon>
        <taxon>Alphaproteobacteria</taxon>
        <taxon>Rhodobacterales</taxon>
        <taxon>Paracoccaceae</taxon>
        <taxon>Albidovulum</taxon>
    </lineage>
</organism>
<sequence>MKIGDLVRRSGLSERMLRHYESLGILSPSRSPGGTREYSEADLQIARLAGYFRAVDVPLEEVAAVARERVHHATGDSSQRAIGALLGELARELAIKAERAATLQRLVAEASSAVAQCKGCENPPGAATCPDCPMNDAAERNAVVAMIWKDG</sequence>
<gene>
    <name evidence="3" type="ORF">N5I32_02005</name>
</gene>
<dbReference type="SMART" id="SM00422">
    <property type="entry name" value="HTH_MERR"/>
    <property type="match status" value="1"/>
</dbReference>
<protein>
    <submittedName>
        <fullName evidence="3">MerR family transcriptional regulator</fullName>
    </submittedName>
</protein>
<feature type="domain" description="HTH merR-type" evidence="2">
    <location>
        <begin position="1"/>
        <end position="68"/>
    </location>
</feature>
<keyword evidence="1" id="KW-0238">DNA-binding</keyword>
<dbReference type="InterPro" id="IPR000551">
    <property type="entry name" value="MerR-type_HTH_dom"/>
</dbReference>
<dbReference type="RefSeq" id="WP_261493716.1">
    <property type="nucleotide sequence ID" value="NZ_JAOCQF010000001.1"/>
</dbReference>
<evidence type="ECO:0000259" key="2">
    <source>
        <dbReference type="PROSITE" id="PS50937"/>
    </source>
</evidence>
<keyword evidence="4" id="KW-1185">Reference proteome</keyword>
<accession>A0ABT2NL51</accession>
<dbReference type="Gene3D" id="1.10.1660.10">
    <property type="match status" value="1"/>
</dbReference>
<evidence type="ECO:0000313" key="3">
    <source>
        <dbReference type="EMBL" id="MCT8328279.1"/>
    </source>
</evidence>
<dbReference type="PANTHER" id="PTHR30204:SF93">
    <property type="entry name" value="HTH MERR-TYPE DOMAIN-CONTAINING PROTEIN"/>
    <property type="match status" value="1"/>
</dbReference>
<dbReference type="SUPFAM" id="SSF46955">
    <property type="entry name" value="Putative DNA-binding domain"/>
    <property type="match status" value="1"/>
</dbReference>
<reference evidence="4" key="1">
    <citation type="submission" date="2023-07" db="EMBL/GenBank/DDBJ databases">
        <title>Defluviimonas sediminis sp. nov., isolated from mangrove sediment.</title>
        <authorList>
            <person name="Liu L."/>
            <person name="Li J."/>
            <person name="Huang Y."/>
            <person name="Pan J."/>
            <person name="Li M."/>
        </authorList>
    </citation>
    <scope>NUCLEOTIDE SEQUENCE [LARGE SCALE GENOMIC DNA]</scope>
    <source>
        <strain evidence="4">FT324</strain>
    </source>
</reference>